<dbReference type="RefSeq" id="WP_073586223.1">
    <property type="nucleotide sequence ID" value="NZ_AP024897.1"/>
</dbReference>
<gene>
    <name evidence="1" type="ORF">VQ7734_04553</name>
</gene>
<keyword evidence="2" id="KW-1185">Reference proteome</keyword>
<accession>A0A1M7Z1M8</accession>
<dbReference type="Proteomes" id="UP000184600">
    <property type="component" value="Unassembled WGS sequence"/>
</dbReference>
<dbReference type="OrthoDB" id="7855192at2"/>
<reference evidence="2" key="1">
    <citation type="submission" date="2016-12" db="EMBL/GenBank/DDBJ databases">
        <authorList>
            <person name="Rodrigo-Torres L."/>
            <person name="Arahal R.D."/>
            <person name="Lucena T."/>
        </authorList>
    </citation>
    <scope>NUCLEOTIDE SEQUENCE [LARGE SCALE GENOMIC DNA]</scope>
</reference>
<evidence type="ECO:0008006" key="3">
    <source>
        <dbReference type="Google" id="ProtNLM"/>
    </source>
</evidence>
<sequence>MSLQTLLQQDRRLVILRILNESAGYTANESILDAALDAYGHKVSRDMVKTELAWLCEQGLLSLEEIAKTQVAHITQRGIDVAEGQASHPGVKRPRP</sequence>
<dbReference type="AlphaFoldDB" id="A0A1M7Z1M8"/>
<protein>
    <recommendedName>
        <fullName evidence="3">ArsR family transcriptional regulator</fullName>
    </recommendedName>
</protein>
<name>A0A1M7Z1M8_9VIBR</name>
<evidence type="ECO:0000313" key="1">
    <source>
        <dbReference type="EMBL" id="SHO58781.1"/>
    </source>
</evidence>
<dbReference type="STRING" id="1117707.VQ7734_04553"/>
<evidence type="ECO:0000313" key="2">
    <source>
        <dbReference type="Proteomes" id="UP000184600"/>
    </source>
</evidence>
<organism evidence="1 2">
    <name type="scientific">Vibrio quintilis</name>
    <dbReference type="NCBI Taxonomy" id="1117707"/>
    <lineage>
        <taxon>Bacteria</taxon>
        <taxon>Pseudomonadati</taxon>
        <taxon>Pseudomonadota</taxon>
        <taxon>Gammaproteobacteria</taxon>
        <taxon>Vibrionales</taxon>
        <taxon>Vibrionaceae</taxon>
        <taxon>Vibrio</taxon>
    </lineage>
</organism>
<proteinExistence type="predicted"/>
<dbReference type="EMBL" id="FRFG01000078">
    <property type="protein sequence ID" value="SHO58781.1"/>
    <property type="molecule type" value="Genomic_DNA"/>
</dbReference>